<gene>
    <name evidence="2" type="ORF">CBF35_12840</name>
</gene>
<sequence length="61" mass="6539">MRHIIVLLWAIIIGQIAGYLGAALNHSVYSFPEALIGSIVIALIVIIIGEVSQPKEKSPSN</sequence>
<keyword evidence="3" id="KW-1185">Reference proteome</keyword>
<dbReference type="OrthoDB" id="2139526at2"/>
<dbReference type="Pfam" id="PF11151">
    <property type="entry name" value="DUF2929"/>
    <property type="match status" value="1"/>
</dbReference>
<keyword evidence="1" id="KW-1133">Transmembrane helix</keyword>
<keyword evidence="1" id="KW-0812">Transmembrane</keyword>
<name>A0A429ZFM2_9ENTE</name>
<comment type="caution">
    <text evidence="2">The sequence shown here is derived from an EMBL/GenBank/DDBJ whole genome shotgun (WGS) entry which is preliminary data.</text>
</comment>
<dbReference type="RefSeq" id="WP_126781755.1">
    <property type="nucleotide sequence ID" value="NZ_CAUQJP010000103.1"/>
</dbReference>
<feature type="transmembrane region" description="Helical" evidence="1">
    <location>
        <begin position="34"/>
        <end position="52"/>
    </location>
</feature>
<dbReference type="InterPro" id="IPR021324">
    <property type="entry name" value="DUF2929"/>
</dbReference>
<accession>A0A429ZFM2</accession>
<dbReference type="AlphaFoldDB" id="A0A429ZFM2"/>
<dbReference type="Proteomes" id="UP000287239">
    <property type="component" value="Unassembled WGS sequence"/>
</dbReference>
<protein>
    <submittedName>
        <fullName evidence="2">DUF2929 domain-containing protein</fullName>
    </submittedName>
</protein>
<proteinExistence type="predicted"/>
<organism evidence="2 3">
    <name type="scientific">Vagococcus salmoninarum</name>
    <dbReference type="NCBI Taxonomy" id="2739"/>
    <lineage>
        <taxon>Bacteria</taxon>
        <taxon>Bacillati</taxon>
        <taxon>Bacillota</taxon>
        <taxon>Bacilli</taxon>
        <taxon>Lactobacillales</taxon>
        <taxon>Enterococcaceae</taxon>
        <taxon>Vagococcus</taxon>
    </lineage>
</organism>
<dbReference type="EMBL" id="NGJU01000022">
    <property type="protein sequence ID" value="RST92475.1"/>
    <property type="molecule type" value="Genomic_DNA"/>
</dbReference>
<evidence type="ECO:0000313" key="2">
    <source>
        <dbReference type="EMBL" id="RST92475.1"/>
    </source>
</evidence>
<evidence type="ECO:0000313" key="3">
    <source>
        <dbReference type="Proteomes" id="UP000287239"/>
    </source>
</evidence>
<evidence type="ECO:0000256" key="1">
    <source>
        <dbReference type="SAM" id="Phobius"/>
    </source>
</evidence>
<keyword evidence="1" id="KW-0472">Membrane</keyword>
<dbReference type="GeneID" id="98569230"/>
<reference evidence="2 3" key="1">
    <citation type="submission" date="2017-05" db="EMBL/GenBank/DDBJ databases">
        <title>Vagococcus spp. assemblies.</title>
        <authorList>
            <person name="Gulvik C.A."/>
        </authorList>
    </citation>
    <scope>NUCLEOTIDE SEQUENCE [LARGE SCALE GENOMIC DNA]</scope>
    <source>
        <strain evidence="2 3">NCFB 2777</strain>
    </source>
</reference>